<dbReference type="Gene3D" id="3.30.9.10">
    <property type="entry name" value="D-Amino Acid Oxidase, subunit A, domain 2"/>
    <property type="match status" value="1"/>
</dbReference>
<dbReference type="Gene3D" id="3.50.50.60">
    <property type="entry name" value="FAD/NAD(P)-binding domain"/>
    <property type="match status" value="1"/>
</dbReference>
<evidence type="ECO:0000313" key="7">
    <source>
        <dbReference type="EMBL" id="AIF11702.1"/>
    </source>
</evidence>
<feature type="domain" description="FAD dependent oxidoreductase" evidence="6">
    <location>
        <begin position="8"/>
        <end position="395"/>
    </location>
</feature>
<comment type="similarity">
    <text evidence="5">Belongs to the L2HGDH family.</text>
</comment>
<evidence type="ECO:0000256" key="2">
    <source>
        <dbReference type="ARBA" id="ARBA00022630"/>
    </source>
</evidence>
<dbReference type="EMBL" id="KF900925">
    <property type="protein sequence ID" value="AIF11702.1"/>
    <property type="molecule type" value="Genomic_DNA"/>
</dbReference>
<evidence type="ECO:0000256" key="4">
    <source>
        <dbReference type="ARBA" id="ARBA00023002"/>
    </source>
</evidence>
<protein>
    <submittedName>
        <fullName evidence="7">Putative dehydrogenase (LhgO)</fullName>
    </submittedName>
</protein>
<dbReference type="InterPro" id="IPR036188">
    <property type="entry name" value="FAD/NAD-bd_sf"/>
</dbReference>
<gene>
    <name evidence="7" type="primary">lhgO</name>
</gene>
<organism evidence="7">
    <name type="scientific">uncultured marine thaumarchaeote KM3_53_E01</name>
    <dbReference type="NCBI Taxonomy" id="1456183"/>
    <lineage>
        <taxon>Archaea</taxon>
        <taxon>Nitrososphaerota</taxon>
        <taxon>environmental samples</taxon>
    </lineage>
</organism>
<evidence type="ECO:0000256" key="5">
    <source>
        <dbReference type="ARBA" id="ARBA00037941"/>
    </source>
</evidence>
<dbReference type="PANTHER" id="PTHR43104:SF2">
    <property type="entry name" value="L-2-HYDROXYGLUTARATE DEHYDROGENASE, MITOCHONDRIAL"/>
    <property type="match status" value="1"/>
</dbReference>
<dbReference type="Pfam" id="PF01266">
    <property type="entry name" value="DAO"/>
    <property type="match status" value="1"/>
</dbReference>
<evidence type="ECO:0000259" key="6">
    <source>
        <dbReference type="Pfam" id="PF01266"/>
    </source>
</evidence>
<accession>A0A075HB33</accession>
<sequence>MLKDPEYDIIIIGAGIIGSALANELSERFDIKIAILEKESSIGYHASSRNSGVIHSGFYYKPNSLKARLCVEGNQQLNQYCKRRNIPVKRTGTLVVGKDDEERESLEFLLERSKNNNVQDVRIINKQELMKVEPYSTGKFALYSPMGSIVDSKRLVQSIGRDAKENGVDILLNQKVRNINRKTNGITIDTLTKTVSTKFLINCAGVYADNIARMMGLELNYQIIPFRGEYFELPKNKSHMVNSMIYPVPDPNLPFLGIHLTKTIDGRVIVGPNAVLAPGKEAYRNLDVNVNELGKILSYKGFWRMLVNNRKRVEEEFIQSLMKTKLLDKVRDLLPNIELNELIRSYSGIRAQLVDDNGELVDDLVVKEHDNSIHILNAVSPGMTCSIPFANYIVDSYLNKLNFKEK</sequence>
<comment type="cofactor">
    <cofactor evidence="1">
        <name>FAD</name>
        <dbReference type="ChEBI" id="CHEBI:57692"/>
    </cofactor>
</comment>
<proteinExistence type="inferred from homology"/>
<dbReference type="AlphaFoldDB" id="A0A075HB33"/>
<keyword evidence="3" id="KW-0274">FAD</keyword>
<dbReference type="GO" id="GO:0047545">
    <property type="term" value="F:(S)-2-hydroxyglutarate dehydrogenase activity"/>
    <property type="evidence" value="ECO:0007669"/>
    <property type="project" value="TreeGrafter"/>
</dbReference>
<reference evidence="7" key="1">
    <citation type="journal article" date="2014" name="Genome Biol. Evol.">
        <title>Pangenome evidence for extensive interdomain horizontal transfer affecting lineage core and shell genes in uncultured planktonic thaumarchaeota and euryarchaeota.</title>
        <authorList>
            <person name="Deschamps P."/>
            <person name="Zivanovic Y."/>
            <person name="Moreira D."/>
            <person name="Rodriguez-Valera F."/>
            <person name="Lopez-Garcia P."/>
        </authorList>
    </citation>
    <scope>NUCLEOTIDE SEQUENCE</scope>
</reference>
<name>A0A075HB33_9ARCH</name>
<dbReference type="InterPro" id="IPR006076">
    <property type="entry name" value="FAD-dep_OxRdtase"/>
</dbReference>
<dbReference type="PANTHER" id="PTHR43104">
    <property type="entry name" value="L-2-HYDROXYGLUTARATE DEHYDROGENASE, MITOCHONDRIAL"/>
    <property type="match status" value="1"/>
</dbReference>
<keyword evidence="4" id="KW-0560">Oxidoreductase</keyword>
<evidence type="ECO:0000256" key="1">
    <source>
        <dbReference type="ARBA" id="ARBA00001974"/>
    </source>
</evidence>
<keyword evidence="2" id="KW-0285">Flavoprotein</keyword>
<dbReference type="NCBIfam" id="NF008726">
    <property type="entry name" value="PRK11728.1"/>
    <property type="match status" value="1"/>
</dbReference>
<evidence type="ECO:0000256" key="3">
    <source>
        <dbReference type="ARBA" id="ARBA00022827"/>
    </source>
</evidence>
<dbReference type="SUPFAM" id="SSF51905">
    <property type="entry name" value="FAD/NAD(P)-binding domain"/>
    <property type="match status" value="1"/>
</dbReference>